<name>A0A179HRZ2_PURLI</name>
<proteinExistence type="predicted"/>
<dbReference type="AlphaFoldDB" id="A0A179HRZ2"/>
<gene>
    <name evidence="1" type="ORF">VFPFJ_01803</name>
</gene>
<comment type="caution">
    <text evidence="1">The sequence shown here is derived from an EMBL/GenBank/DDBJ whole genome shotgun (WGS) entry which is preliminary data.</text>
</comment>
<evidence type="ECO:0000313" key="1">
    <source>
        <dbReference type="EMBL" id="OAQ92642.1"/>
    </source>
</evidence>
<accession>A0A179HRZ2</accession>
<organism evidence="1 2">
    <name type="scientific">Purpureocillium lilacinum</name>
    <name type="common">Paecilomyces lilacinus</name>
    <dbReference type="NCBI Taxonomy" id="33203"/>
    <lineage>
        <taxon>Eukaryota</taxon>
        <taxon>Fungi</taxon>
        <taxon>Dikarya</taxon>
        <taxon>Ascomycota</taxon>
        <taxon>Pezizomycotina</taxon>
        <taxon>Sordariomycetes</taxon>
        <taxon>Hypocreomycetidae</taxon>
        <taxon>Hypocreales</taxon>
        <taxon>Ophiocordycipitaceae</taxon>
        <taxon>Purpureocillium</taxon>
    </lineage>
</organism>
<dbReference type="Proteomes" id="UP000078340">
    <property type="component" value="Unassembled WGS sequence"/>
</dbReference>
<dbReference type="EMBL" id="LSBI01000002">
    <property type="protein sequence ID" value="OAQ92642.1"/>
    <property type="molecule type" value="Genomic_DNA"/>
</dbReference>
<evidence type="ECO:0000313" key="2">
    <source>
        <dbReference type="Proteomes" id="UP000078340"/>
    </source>
</evidence>
<reference evidence="1 2" key="1">
    <citation type="submission" date="2016-02" db="EMBL/GenBank/DDBJ databases">
        <title>Biosynthesis of antibiotic leucinostatins and their inhibition on Phytophthora in bio-control Purpureocillium lilacinum.</title>
        <authorList>
            <person name="Wang G."/>
            <person name="Liu Z."/>
            <person name="Lin R."/>
            <person name="Li E."/>
            <person name="Mao Z."/>
            <person name="Ling J."/>
            <person name="Yin W."/>
            <person name="Xie B."/>
        </authorList>
    </citation>
    <scope>NUCLEOTIDE SEQUENCE [LARGE SCALE GENOMIC DNA]</scope>
    <source>
        <strain evidence="1">PLFJ-1</strain>
    </source>
</reference>
<sequence>MPYGRVSQPYGRVSHAPFFLLRVRTESPRARAIRDALDFRVGRSWDVVSGCMYVLPVGDSGVLNPPCRRGAG</sequence>
<protein>
    <submittedName>
        <fullName evidence="1">Uncharacterized protein</fullName>
    </submittedName>
</protein>